<dbReference type="NCBIfam" id="TIGR01494">
    <property type="entry name" value="ATPase_P-type"/>
    <property type="match status" value="1"/>
</dbReference>
<dbReference type="GO" id="GO:0005886">
    <property type="term" value="C:plasma membrane"/>
    <property type="evidence" value="ECO:0007669"/>
    <property type="project" value="UniProtKB-SubCell"/>
</dbReference>
<feature type="region of interest" description="Disordered" evidence="6">
    <location>
        <begin position="339"/>
        <end position="372"/>
    </location>
</feature>
<dbReference type="AlphaFoldDB" id="A0A829QLM1"/>
<dbReference type="PANTHER" id="PTHR48085">
    <property type="entry name" value="CADMIUM/ZINC-TRANSPORTING ATPASE HMA2-RELATED"/>
    <property type="match status" value="1"/>
</dbReference>
<comment type="subcellular location">
    <subcellularLocation>
        <location evidence="1">Cell membrane</location>
        <topology evidence="1">Multi-pass membrane protein</topology>
    </subcellularLocation>
</comment>
<dbReference type="SUPFAM" id="SSF81665">
    <property type="entry name" value="Calcium ATPase, transmembrane domain M"/>
    <property type="match status" value="1"/>
</dbReference>
<feature type="compositionally biased region" description="Pro residues" evidence="6">
    <location>
        <begin position="343"/>
        <end position="362"/>
    </location>
</feature>
<dbReference type="InterPro" id="IPR059000">
    <property type="entry name" value="ATPase_P-type_domA"/>
</dbReference>
<protein>
    <submittedName>
        <fullName evidence="9">HAD ATPase, P-type, IC family protein</fullName>
        <ecNumber evidence="9">3.6.3.-</ecNumber>
    </submittedName>
</protein>
<dbReference type="EMBL" id="JAOH01000002">
    <property type="protein sequence ID" value="EUA63641.1"/>
    <property type="molecule type" value="Genomic_DNA"/>
</dbReference>
<feature type="transmembrane region" description="Helical" evidence="7">
    <location>
        <begin position="60"/>
        <end position="75"/>
    </location>
</feature>
<evidence type="ECO:0000256" key="5">
    <source>
        <dbReference type="ARBA" id="ARBA00023136"/>
    </source>
</evidence>
<dbReference type="GO" id="GO:0005524">
    <property type="term" value="F:ATP binding"/>
    <property type="evidence" value="ECO:0007669"/>
    <property type="project" value="InterPro"/>
</dbReference>
<evidence type="ECO:0000313" key="9">
    <source>
        <dbReference type="EMBL" id="EUA63641.1"/>
    </source>
</evidence>
<dbReference type="FunFam" id="2.70.150.10:FF:000002">
    <property type="entry name" value="Copper-transporting ATPase 1, putative"/>
    <property type="match status" value="1"/>
</dbReference>
<dbReference type="GO" id="GO:0015086">
    <property type="term" value="F:cadmium ion transmembrane transporter activity"/>
    <property type="evidence" value="ECO:0007669"/>
    <property type="project" value="TreeGrafter"/>
</dbReference>
<accession>A0A829QLM1</accession>
<dbReference type="SUPFAM" id="SSF81653">
    <property type="entry name" value="Calcium ATPase, transduction domain A"/>
    <property type="match status" value="1"/>
</dbReference>
<evidence type="ECO:0000256" key="4">
    <source>
        <dbReference type="ARBA" id="ARBA00022989"/>
    </source>
</evidence>
<evidence type="ECO:0000256" key="3">
    <source>
        <dbReference type="ARBA" id="ARBA00022692"/>
    </source>
</evidence>
<keyword evidence="3 7" id="KW-0812">Transmembrane</keyword>
<organism evidence="9 10">
    <name type="scientific">Mycobacteroides abscessus 1948</name>
    <dbReference type="NCBI Taxonomy" id="1299323"/>
    <lineage>
        <taxon>Bacteria</taxon>
        <taxon>Bacillati</taxon>
        <taxon>Actinomycetota</taxon>
        <taxon>Actinomycetes</taxon>
        <taxon>Mycobacteriales</taxon>
        <taxon>Mycobacteriaceae</taxon>
        <taxon>Mycobacteroides</taxon>
        <taxon>Mycobacteroides abscessus</taxon>
    </lineage>
</organism>
<dbReference type="InterPro" id="IPR001757">
    <property type="entry name" value="P_typ_ATPase"/>
</dbReference>
<sequence>MSDACGCGHDEPATGDEVDGEREPERLWEVSELRFAAVAGVVLLAGYVVGWTGGSHPVEIGLYAAALAIGAYTFVPSTLRRLARGKIGVGTLMTIAAIGAVILGEVGEAAMLAFLFSISEGLEEYALARTRRGLRALLSLAPEEATVLRDGTETTITATELQVGDTMLVRPGERVATDGTITAGRTALNTSAITGESVPVEAGPGDEVFAGSINGNGVLQVRVSATAADNSLARIVAIVEAEQSRKGASQRLADRIAKPLVPAIMITAAAIAVLGSVFGDPLVWIERALVVLVAASPCALAISVPVTVVAAIGRPPSSACWSKAAPPWKPSALCAPSRWIRPAPSPPTGPPSSKSPPPPEPPVNESFLPQQH</sequence>
<dbReference type="InterPro" id="IPR051014">
    <property type="entry name" value="Cation_Transport_ATPase_IB"/>
</dbReference>
<feature type="transmembrane region" description="Helical" evidence="7">
    <location>
        <begin position="260"/>
        <end position="278"/>
    </location>
</feature>
<evidence type="ECO:0000256" key="2">
    <source>
        <dbReference type="ARBA" id="ARBA00006024"/>
    </source>
</evidence>
<comment type="similarity">
    <text evidence="2">Belongs to the cation transport ATPase (P-type) (TC 3.A.3) family. Type IB subfamily.</text>
</comment>
<reference evidence="9 10" key="1">
    <citation type="submission" date="2013-12" db="EMBL/GenBank/DDBJ databases">
        <authorList>
            <person name="Zelazny A."/>
            <person name="Olivier K."/>
            <person name="Holland S."/>
            <person name="Lenaerts A."/>
            <person name="Ordway D."/>
            <person name="DeGroote M.A."/>
            <person name="Parker T."/>
            <person name="Sizemore C."/>
            <person name="Tallon L.J."/>
            <person name="Sadzewicz L.K."/>
            <person name="Sengamalay N."/>
            <person name="Fraser C.M."/>
            <person name="Hine E."/>
            <person name="Shefchek K.A."/>
            <person name="Das S.P."/>
            <person name="Tettelin H."/>
        </authorList>
    </citation>
    <scope>NUCLEOTIDE SEQUENCE [LARGE SCALE GENOMIC DNA]</scope>
    <source>
        <strain evidence="9 10">1948</strain>
    </source>
</reference>
<comment type="caution">
    <text evidence="9">The sequence shown here is derived from an EMBL/GenBank/DDBJ whole genome shotgun (WGS) entry which is preliminary data.</text>
</comment>
<name>A0A829QLM1_9MYCO</name>
<dbReference type="Gene3D" id="2.70.150.10">
    <property type="entry name" value="Calcium-transporting ATPase, cytoplasmic transduction domain A"/>
    <property type="match status" value="1"/>
</dbReference>
<dbReference type="GO" id="GO:0016887">
    <property type="term" value="F:ATP hydrolysis activity"/>
    <property type="evidence" value="ECO:0007669"/>
    <property type="project" value="InterPro"/>
</dbReference>
<feature type="region of interest" description="Disordered" evidence="6">
    <location>
        <begin position="1"/>
        <end position="22"/>
    </location>
</feature>
<feature type="domain" description="P-type ATPase A" evidence="8">
    <location>
        <begin position="140"/>
        <end position="239"/>
    </location>
</feature>
<keyword evidence="4 7" id="KW-1133">Transmembrane helix</keyword>
<keyword evidence="9" id="KW-0378">Hydrolase</keyword>
<dbReference type="InterPro" id="IPR008250">
    <property type="entry name" value="ATPase_P-typ_transduc_dom_A_sf"/>
</dbReference>
<evidence type="ECO:0000256" key="7">
    <source>
        <dbReference type="SAM" id="Phobius"/>
    </source>
</evidence>
<evidence type="ECO:0000259" key="8">
    <source>
        <dbReference type="Pfam" id="PF00122"/>
    </source>
</evidence>
<dbReference type="Proteomes" id="UP000021210">
    <property type="component" value="Unassembled WGS sequence"/>
</dbReference>
<dbReference type="PANTHER" id="PTHR48085:SF5">
    <property type="entry name" value="CADMIUM_ZINC-TRANSPORTING ATPASE HMA4-RELATED"/>
    <property type="match status" value="1"/>
</dbReference>
<dbReference type="GO" id="GO:0019829">
    <property type="term" value="F:ATPase-coupled monoatomic cation transmembrane transporter activity"/>
    <property type="evidence" value="ECO:0007669"/>
    <property type="project" value="InterPro"/>
</dbReference>
<gene>
    <name evidence="9" type="ORF">I542_3798</name>
</gene>
<evidence type="ECO:0000256" key="6">
    <source>
        <dbReference type="SAM" id="MobiDB-lite"/>
    </source>
</evidence>
<dbReference type="PRINTS" id="PR00941">
    <property type="entry name" value="CDATPASE"/>
</dbReference>
<feature type="transmembrane region" description="Helical" evidence="7">
    <location>
        <begin position="35"/>
        <end position="54"/>
    </location>
</feature>
<dbReference type="InterPro" id="IPR027256">
    <property type="entry name" value="P-typ_ATPase_IB"/>
</dbReference>
<dbReference type="InterPro" id="IPR023298">
    <property type="entry name" value="ATPase_P-typ_TM_dom_sf"/>
</dbReference>
<dbReference type="Pfam" id="PF00122">
    <property type="entry name" value="E1-E2_ATPase"/>
    <property type="match status" value="1"/>
</dbReference>
<dbReference type="EC" id="3.6.3.-" evidence="9"/>
<keyword evidence="5 7" id="KW-0472">Membrane</keyword>
<feature type="transmembrane region" description="Helical" evidence="7">
    <location>
        <begin position="290"/>
        <end position="313"/>
    </location>
</feature>
<evidence type="ECO:0000256" key="1">
    <source>
        <dbReference type="ARBA" id="ARBA00004651"/>
    </source>
</evidence>
<evidence type="ECO:0000313" key="10">
    <source>
        <dbReference type="Proteomes" id="UP000021210"/>
    </source>
</evidence>
<proteinExistence type="inferred from homology"/>